<gene>
    <name evidence="1" type="ORF">PILCRDRAFT_8610</name>
</gene>
<dbReference type="AlphaFoldDB" id="A0A0C3BW04"/>
<organism evidence="1 2">
    <name type="scientific">Piloderma croceum (strain F 1598)</name>
    <dbReference type="NCBI Taxonomy" id="765440"/>
    <lineage>
        <taxon>Eukaryota</taxon>
        <taxon>Fungi</taxon>
        <taxon>Dikarya</taxon>
        <taxon>Basidiomycota</taxon>
        <taxon>Agaricomycotina</taxon>
        <taxon>Agaricomycetes</taxon>
        <taxon>Agaricomycetidae</taxon>
        <taxon>Atheliales</taxon>
        <taxon>Atheliaceae</taxon>
        <taxon>Piloderma</taxon>
    </lineage>
</organism>
<dbReference type="InterPro" id="IPR021109">
    <property type="entry name" value="Peptidase_aspartic_dom_sf"/>
</dbReference>
<dbReference type="Gene3D" id="2.40.70.10">
    <property type="entry name" value="Acid Proteases"/>
    <property type="match status" value="1"/>
</dbReference>
<dbReference type="InParanoid" id="A0A0C3BW04"/>
<dbReference type="EMBL" id="KN832998">
    <property type="protein sequence ID" value="KIM81552.1"/>
    <property type="molecule type" value="Genomic_DNA"/>
</dbReference>
<dbReference type="HOGENOM" id="CLU_691002_0_0_1"/>
<keyword evidence="2" id="KW-1185">Reference proteome</keyword>
<name>A0A0C3BW04_PILCF</name>
<dbReference type="STRING" id="765440.A0A0C3BW04"/>
<dbReference type="Proteomes" id="UP000054166">
    <property type="component" value="Unassembled WGS sequence"/>
</dbReference>
<dbReference type="SUPFAM" id="SSF50630">
    <property type="entry name" value="Acid proteases"/>
    <property type="match status" value="1"/>
</dbReference>
<dbReference type="OrthoDB" id="15189at2759"/>
<proteinExistence type="predicted"/>
<evidence type="ECO:0008006" key="3">
    <source>
        <dbReference type="Google" id="ProtNLM"/>
    </source>
</evidence>
<reference evidence="2" key="2">
    <citation type="submission" date="2015-01" db="EMBL/GenBank/DDBJ databases">
        <title>Evolutionary Origins and Diversification of the Mycorrhizal Mutualists.</title>
        <authorList>
            <consortium name="DOE Joint Genome Institute"/>
            <consortium name="Mycorrhizal Genomics Consortium"/>
            <person name="Kohler A."/>
            <person name="Kuo A."/>
            <person name="Nagy L.G."/>
            <person name="Floudas D."/>
            <person name="Copeland A."/>
            <person name="Barry K.W."/>
            <person name="Cichocki N."/>
            <person name="Veneault-Fourrey C."/>
            <person name="LaButti K."/>
            <person name="Lindquist E.A."/>
            <person name="Lipzen A."/>
            <person name="Lundell T."/>
            <person name="Morin E."/>
            <person name="Murat C."/>
            <person name="Riley R."/>
            <person name="Ohm R."/>
            <person name="Sun H."/>
            <person name="Tunlid A."/>
            <person name="Henrissat B."/>
            <person name="Grigoriev I.V."/>
            <person name="Hibbett D.S."/>
            <person name="Martin F."/>
        </authorList>
    </citation>
    <scope>NUCLEOTIDE SEQUENCE [LARGE SCALE GENOMIC DNA]</scope>
    <source>
        <strain evidence="2">F 1598</strain>
    </source>
</reference>
<evidence type="ECO:0000313" key="1">
    <source>
        <dbReference type="EMBL" id="KIM81552.1"/>
    </source>
</evidence>
<accession>A0A0C3BW04</accession>
<protein>
    <recommendedName>
        <fullName evidence="3">Peptidase A1 domain-containing protein</fullName>
    </recommendedName>
</protein>
<reference evidence="1 2" key="1">
    <citation type="submission" date="2014-04" db="EMBL/GenBank/DDBJ databases">
        <authorList>
            <consortium name="DOE Joint Genome Institute"/>
            <person name="Kuo A."/>
            <person name="Tarkka M."/>
            <person name="Buscot F."/>
            <person name="Kohler A."/>
            <person name="Nagy L.G."/>
            <person name="Floudas D."/>
            <person name="Copeland A."/>
            <person name="Barry K.W."/>
            <person name="Cichocki N."/>
            <person name="Veneault-Fourrey C."/>
            <person name="LaButti K."/>
            <person name="Lindquist E.A."/>
            <person name="Lipzen A."/>
            <person name="Lundell T."/>
            <person name="Morin E."/>
            <person name="Murat C."/>
            <person name="Sun H."/>
            <person name="Tunlid A."/>
            <person name="Henrissat B."/>
            <person name="Grigoriev I.V."/>
            <person name="Hibbett D.S."/>
            <person name="Martin F."/>
            <person name="Nordberg H.P."/>
            <person name="Cantor M.N."/>
            <person name="Hua S.X."/>
        </authorList>
    </citation>
    <scope>NUCLEOTIDE SEQUENCE [LARGE SCALE GENOMIC DNA]</scope>
    <source>
        <strain evidence="1 2">F 1598</strain>
    </source>
</reference>
<evidence type="ECO:0000313" key="2">
    <source>
        <dbReference type="Proteomes" id="UP000054166"/>
    </source>
</evidence>
<sequence>MDITISSDLLISGEEVPGAVATGKTAKIVYDIGAAEGPVLYGRLEFAGFTVTSQAFFHTTANKTNPLPAPGIIGLGPFVDSQVVGTLTTSTKDIHCWKIFFARTRLPPTISPSCLAGWRMRTITPGDLTVIETLTGLGGIHNQPRIPAQTAVHHDQRWSVLIDEDAFFDTGQVHYFDAALINLKPSFTYPQVPVNVAEAVYGSFKDAKLETISGQKFWTVSCEEEVDITFKIGYRINPWDATFPLSAMGIDREDRCFQGITPSSQDVDMILGMAFLRTLLICLSVLEMTLPQNSMVRVLNGVDNVATAFIQLLSTSNDTVQLHAEFVKARLSGGSSSASKDLDASQIKQDVNSIGHKVEKGIIIGAVVGGCYFPSLPAAVSVSAGGAAAALKTFQLLFS</sequence>